<dbReference type="Proteomes" id="UP000289738">
    <property type="component" value="Chromosome A09"/>
</dbReference>
<reference evidence="1 2" key="1">
    <citation type="submission" date="2019-01" db="EMBL/GenBank/DDBJ databases">
        <title>Sequencing of cultivated peanut Arachis hypogaea provides insights into genome evolution and oil improvement.</title>
        <authorList>
            <person name="Chen X."/>
        </authorList>
    </citation>
    <scope>NUCLEOTIDE SEQUENCE [LARGE SCALE GENOMIC DNA]</scope>
    <source>
        <strain evidence="2">cv. Fuhuasheng</strain>
        <tissue evidence="1">Leaves</tissue>
    </source>
</reference>
<evidence type="ECO:0000313" key="2">
    <source>
        <dbReference type="Proteomes" id="UP000289738"/>
    </source>
</evidence>
<keyword evidence="2" id="KW-1185">Reference proteome</keyword>
<dbReference type="AlphaFoldDB" id="A0A445BK46"/>
<protein>
    <submittedName>
        <fullName evidence="1">Uncharacterized protein</fullName>
    </submittedName>
</protein>
<sequence length="94" mass="10680">MCTKPRFCGSEHHWGHMTTNLVECIKSMLKCAHNLPVTALVRTLFYHLNELFTWKSAEAQEQIIAGHVFSKFASAKLQANLQASGNIQLHRSDR</sequence>
<name>A0A445BK46_ARAHY</name>
<evidence type="ECO:0000313" key="1">
    <source>
        <dbReference type="EMBL" id="RYR39056.1"/>
    </source>
</evidence>
<dbReference type="EMBL" id="SDMP01000009">
    <property type="protein sequence ID" value="RYR39056.1"/>
    <property type="molecule type" value="Genomic_DNA"/>
</dbReference>
<proteinExistence type="predicted"/>
<gene>
    <name evidence="1" type="ORF">Ahy_A09g044463</name>
</gene>
<comment type="caution">
    <text evidence="1">The sequence shown here is derived from an EMBL/GenBank/DDBJ whole genome shotgun (WGS) entry which is preliminary data.</text>
</comment>
<organism evidence="1 2">
    <name type="scientific">Arachis hypogaea</name>
    <name type="common">Peanut</name>
    <dbReference type="NCBI Taxonomy" id="3818"/>
    <lineage>
        <taxon>Eukaryota</taxon>
        <taxon>Viridiplantae</taxon>
        <taxon>Streptophyta</taxon>
        <taxon>Embryophyta</taxon>
        <taxon>Tracheophyta</taxon>
        <taxon>Spermatophyta</taxon>
        <taxon>Magnoliopsida</taxon>
        <taxon>eudicotyledons</taxon>
        <taxon>Gunneridae</taxon>
        <taxon>Pentapetalae</taxon>
        <taxon>rosids</taxon>
        <taxon>fabids</taxon>
        <taxon>Fabales</taxon>
        <taxon>Fabaceae</taxon>
        <taxon>Papilionoideae</taxon>
        <taxon>50 kb inversion clade</taxon>
        <taxon>dalbergioids sensu lato</taxon>
        <taxon>Dalbergieae</taxon>
        <taxon>Pterocarpus clade</taxon>
        <taxon>Arachis</taxon>
    </lineage>
</organism>
<accession>A0A445BK46</accession>